<protein>
    <recommendedName>
        <fullName evidence="1">eRF1/Pelota-like N-terminal domain-containing protein</fullName>
    </recommendedName>
</protein>
<keyword evidence="3" id="KW-1185">Reference proteome</keyword>
<dbReference type="GO" id="GO:0005794">
    <property type="term" value="C:Golgi apparatus"/>
    <property type="evidence" value="ECO:0007669"/>
    <property type="project" value="TreeGrafter"/>
</dbReference>
<dbReference type="SUPFAM" id="SSF48371">
    <property type="entry name" value="ARM repeat"/>
    <property type="match status" value="1"/>
</dbReference>
<evidence type="ECO:0000259" key="1">
    <source>
        <dbReference type="SMART" id="SM01194"/>
    </source>
</evidence>
<dbReference type="EMBL" id="CP136897">
    <property type="protein sequence ID" value="WOL17681.1"/>
    <property type="molecule type" value="Genomic_DNA"/>
</dbReference>
<accession>A0AAQ3L3V6</accession>
<dbReference type="GO" id="GO:0006898">
    <property type="term" value="P:receptor-mediated endocytosis"/>
    <property type="evidence" value="ECO:0007669"/>
    <property type="project" value="TreeGrafter"/>
</dbReference>
<dbReference type="InterPro" id="IPR058547">
    <property type="entry name" value="Pelota_N"/>
</dbReference>
<dbReference type="InterPro" id="IPR016024">
    <property type="entry name" value="ARM-type_fold"/>
</dbReference>
<reference evidence="2 3" key="1">
    <citation type="submission" date="2023-10" db="EMBL/GenBank/DDBJ databases">
        <title>Chromosome-scale genome assembly provides insights into flower coloration mechanisms of Canna indica.</title>
        <authorList>
            <person name="Li C."/>
        </authorList>
    </citation>
    <scope>NUCLEOTIDE SEQUENCE [LARGE SCALE GENOMIC DNA]</scope>
    <source>
        <tissue evidence="2">Flower</tissue>
    </source>
</reference>
<dbReference type="InterPro" id="IPR005140">
    <property type="entry name" value="eRF1_Pelota-like_N"/>
</dbReference>
<evidence type="ECO:0000313" key="3">
    <source>
        <dbReference type="Proteomes" id="UP001327560"/>
    </source>
</evidence>
<name>A0AAQ3L3V6_9LILI</name>
<dbReference type="GO" id="GO:0005886">
    <property type="term" value="C:plasma membrane"/>
    <property type="evidence" value="ECO:0007669"/>
    <property type="project" value="TreeGrafter"/>
</dbReference>
<sequence>MKLVRRDLARGGFGSVKIILEEDDDMWHVYNMISVGDSIQAVTVRKVIRDLAHGGRDTERVKLKLEIKVEQGRLSQAETTMKKLYGKEKIVEVMHGLGAGWSRLLLKRGVVAELASYSGGVGTVMAEVANGLYRCTVDNDLALKIYIKMRATPKVVAAFAERREFDKILIYSKQVLEINLVTYPNVADAILANGTFSHYDRPRIAQLCEKAGLGYVQMESFFSLFIVPQCANWDWFESWHGNQASPIWRNILKLQSNFRSSITYSIGSGTTIKLWIVPWFGSESLALRYDITLEFSEASFGAEKEIVLPHLDAK</sequence>
<dbReference type="SUPFAM" id="SSF159065">
    <property type="entry name" value="Dom34/Pelota N-terminal domain-like"/>
    <property type="match status" value="1"/>
</dbReference>
<dbReference type="GO" id="GO:0071439">
    <property type="term" value="C:clathrin complex"/>
    <property type="evidence" value="ECO:0007669"/>
    <property type="project" value="TreeGrafter"/>
</dbReference>
<dbReference type="GO" id="GO:0009506">
    <property type="term" value="C:plasmodesma"/>
    <property type="evidence" value="ECO:0007669"/>
    <property type="project" value="TreeGrafter"/>
</dbReference>
<dbReference type="PANTHER" id="PTHR10292">
    <property type="entry name" value="CLATHRIN HEAVY CHAIN RELATED"/>
    <property type="match status" value="1"/>
</dbReference>
<dbReference type="AlphaFoldDB" id="A0AAQ3L3V6"/>
<dbReference type="GO" id="GO:0032051">
    <property type="term" value="F:clathrin light chain binding"/>
    <property type="evidence" value="ECO:0007669"/>
    <property type="project" value="TreeGrafter"/>
</dbReference>
<evidence type="ECO:0000313" key="2">
    <source>
        <dbReference type="EMBL" id="WOL17681.1"/>
    </source>
</evidence>
<feature type="domain" description="eRF1/Pelota-like N-terminal" evidence="1">
    <location>
        <begin position="1"/>
        <end position="116"/>
    </location>
</feature>
<dbReference type="Gene3D" id="2.30.30.870">
    <property type="entry name" value="Pelota, domain A"/>
    <property type="match status" value="1"/>
</dbReference>
<dbReference type="Pfam" id="PF26356">
    <property type="entry name" value="Pelota_N"/>
    <property type="match status" value="1"/>
</dbReference>
<dbReference type="GO" id="GO:0009507">
    <property type="term" value="C:chloroplast"/>
    <property type="evidence" value="ECO:0007669"/>
    <property type="project" value="TreeGrafter"/>
</dbReference>
<dbReference type="Proteomes" id="UP001327560">
    <property type="component" value="Chromosome 8"/>
</dbReference>
<dbReference type="InterPro" id="IPR038069">
    <property type="entry name" value="Pelota/DOM34_N"/>
</dbReference>
<gene>
    <name evidence="2" type="ORF">Cni_G26474</name>
</gene>
<proteinExistence type="predicted"/>
<dbReference type="SMART" id="SM01194">
    <property type="entry name" value="eRF1_1"/>
    <property type="match status" value="1"/>
</dbReference>
<organism evidence="2 3">
    <name type="scientific">Canna indica</name>
    <name type="common">Indian-shot</name>
    <dbReference type="NCBI Taxonomy" id="4628"/>
    <lineage>
        <taxon>Eukaryota</taxon>
        <taxon>Viridiplantae</taxon>
        <taxon>Streptophyta</taxon>
        <taxon>Embryophyta</taxon>
        <taxon>Tracheophyta</taxon>
        <taxon>Spermatophyta</taxon>
        <taxon>Magnoliopsida</taxon>
        <taxon>Liliopsida</taxon>
        <taxon>Zingiberales</taxon>
        <taxon>Cannaceae</taxon>
        <taxon>Canna</taxon>
    </lineage>
</organism>
<dbReference type="PANTHER" id="PTHR10292:SF1">
    <property type="entry name" value="CLATHRIN HEAVY CHAIN"/>
    <property type="match status" value="1"/>
</dbReference>